<dbReference type="InterPro" id="IPR016667">
    <property type="entry name" value="Caps_polysacc_synth_CpsB/CapC"/>
</dbReference>
<dbReference type="GO" id="GO:0004725">
    <property type="term" value="F:protein tyrosine phosphatase activity"/>
    <property type="evidence" value="ECO:0007669"/>
    <property type="project" value="UniProtKB-UniRule"/>
</dbReference>
<proteinExistence type="inferred from homology"/>
<reference evidence="6" key="1">
    <citation type="submission" date="2022-07" db="EMBL/GenBank/DDBJ databases">
        <authorList>
            <person name="Li W.-J."/>
            <person name="Deng Q.-Q."/>
        </authorList>
    </citation>
    <scope>NUCLEOTIDE SEQUENCE</scope>
    <source>
        <strain evidence="6">SYSU M60031</strain>
    </source>
</reference>
<dbReference type="SUPFAM" id="SSF89550">
    <property type="entry name" value="PHP domain-like"/>
    <property type="match status" value="1"/>
</dbReference>
<evidence type="ECO:0000256" key="2">
    <source>
        <dbReference type="ARBA" id="ARBA00022801"/>
    </source>
</evidence>
<dbReference type="AlphaFoldDB" id="A0AA41X2P6"/>
<dbReference type="EMBL" id="JANCLT010000002">
    <property type="protein sequence ID" value="MCP8967844.1"/>
    <property type="molecule type" value="Genomic_DNA"/>
</dbReference>
<evidence type="ECO:0000313" key="6">
    <source>
        <dbReference type="EMBL" id="MCP8967844.1"/>
    </source>
</evidence>
<dbReference type="PANTHER" id="PTHR39181:SF1">
    <property type="entry name" value="TYROSINE-PROTEIN PHOSPHATASE YWQE"/>
    <property type="match status" value="1"/>
</dbReference>
<protein>
    <recommendedName>
        <fullName evidence="5">Tyrosine-protein phosphatase</fullName>
        <ecNumber evidence="5">3.1.3.48</ecNumber>
    </recommendedName>
</protein>
<evidence type="ECO:0000256" key="5">
    <source>
        <dbReference type="PIRNR" id="PIRNR016557"/>
    </source>
</evidence>
<dbReference type="RefSeq" id="WP_254757758.1">
    <property type="nucleotide sequence ID" value="NZ_JANCLT010000002.1"/>
</dbReference>
<sequence>MIDIHAHILPGLDDGAQTMEEAIEMAQAAVQAGIHTIIATPHHGTSKYENEKAVVMESVRRLNEELGRQDIALRVLPGQEVRIYGELLQDLQAGKVLTLNDTGEYLLVEFPSNHVPRYVEALFYDLQCEGVTPIIAHPERNAEIIGNPDILYNLVQKGALAQVTAASLSGGFGKKIKKFSMQLVKHHLIHFIASDAHNVSTRSFKMKEGMGELEQELGQQHTYLLRESAAAVVSGGYIHKEDPKHIRIKKILGGLF</sequence>
<evidence type="ECO:0000256" key="4">
    <source>
        <dbReference type="ARBA" id="ARBA00051722"/>
    </source>
</evidence>
<dbReference type="Proteomes" id="UP001156102">
    <property type="component" value="Unassembled WGS sequence"/>
</dbReference>
<dbReference type="Gene3D" id="3.20.20.140">
    <property type="entry name" value="Metal-dependent hydrolases"/>
    <property type="match status" value="1"/>
</dbReference>
<dbReference type="Pfam" id="PF19567">
    <property type="entry name" value="CpsB_CapC"/>
    <property type="match status" value="1"/>
</dbReference>
<evidence type="ECO:0000256" key="3">
    <source>
        <dbReference type="ARBA" id="ARBA00022912"/>
    </source>
</evidence>
<evidence type="ECO:0000256" key="1">
    <source>
        <dbReference type="ARBA" id="ARBA00005750"/>
    </source>
</evidence>
<comment type="caution">
    <text evidence="6">The sequence shown here is derived from an EMBL/GenBank/DDBJ whole genome shotgun (WGS) entry which is preliminary data.</text>
</comment>
<evidence type="ECO:0000313" key="7">
    <source>
        <dbReference type="Proteomes" id="UP001156102"/>
    </source>
</evidence>
<accession>A0AA41X2P6</accession>
<name>A0AA41X2P6_9BACI</name>
<dbReference type="InterPro" id="IPR016195">
    <property type="entry name" value="Pol/histidinol_Pase-like"/>
</dbReference>
<gene>
    <name evidence="6" type="ORF">NK662_04735</name>
</gene>
<comment type="similarity">
    <text evidence="1 5">Belongs to the metallo-dependent hydrolases superfamily. CpsB/CapC family.</text>
</comment>
<comment type="catalytic activity">
    <reaction evidence="4 5">
        <text>O-phospho-L-tyrosyl-[protein] + H2O = L-tyrosyl-[protein] + phosphate</text>
        <dbReference type="Rhea" id="RHEA:10684"/>
        <dbReference type="Rhea" id="RHEA-COMP:10136"/>
        <dbReference type="Rhea" id="RHEA-COMP:20101"/>
        <dbReference type="ChEBI" id="CHEBI:15377"/>
        <dbReference type="ChEBI" id="CHEBI:43474"/>
        <dbReference type="ChEBI" id="CHEBI:46858"/>
        <dbReference type="ChEBI" id="CHEBI:61978"/>
        <dbReference type="EC" id="3.1.3.48"/>
    </reaction>
</comment>
<dbReference type="PANTHER" id="PTHR39181">
    <property type="entry name" value="TYROSINE-PROTEIN PHOSPHATASE YWQE"/>
    <property type="match status" value="1"/>
</dbReference>
<dbReference type="GO" id="GO:0030145">
    <property type="term" value="F:manganese ion binding"/>
    <property type="evidence" value="ECO:0007669"/>
    <property type="project" value="UniProtKB-UniRule"/>
</dbReference>
<dbReference type="PIRSF" id="PIRSF016557">
    <property type="entry name" value="Caps_synth_CpsB"/>
    <property type="match status" value="1"/>
</dbReference>
<dbReference type="EC" id="3.1.3.48" evidence="5"/>
<keyword evidence="7" id="KW-1185">Reference proteome</keyword>
<organism evidence="6 7">
    <name type="scientific">Ectobacillus ponti</name>
    <dbReference type="NCBI Taxonomy" id="2961894"/>
    <lineage>
        <taxon>Bacteria</taxon>
        <taxon>Bacillati</taxon>
        <taxon>Bacillota</taxon>
        <taxon>Bacilli</taxon>
        <taxon>Bacillales</taxon>
        <taxon>Bacillaceae</taxon>
        <taxon>Ectobacillus</taxon>
    </lineage>
</organism>
<keyword evidence="2 5" id="KW-0378">Hydrolase</keyword>
<keyword evidence="3 5" id="KW-0904">Protein phosphatase</keyword>